<proteinExistence type="predicted"/>
<evidence type="ECO:0000256" key="1">
    <source>
        <dbReference type="SAM" id="MobiDB-lite"/>
    </source>
</evidence>
<feature type="domain" description="Reverse transcriptase Ty1/copia-type" evidence="2">
    <location>
        <begin position="213"/>
        <end position="252"/>
    </location>
</feature>
<dbReference type="Proteomes" id="UP001151760">
    <property type="component" value="Unassembled WGS sequence"/>
</dbReference>
<gene>
    <name evidence="3" type="ORF">Tco_1056615</name>
</gene>
<evidence type="ECO:0000313" key="3">
    <source>
        <dbReference type="EMBL" id="GJT82273.1"/>
    </source>
</evidence>
<protein>
    <submittedName>
        <fullName evidence="3">Ribonuclease H-like domain-containing protein</fullName>
    </submittedName>
</protein>
<accession>A0ABQ5H312</accession>
<feature type="compositionally biased region" description="Basic and acidic residues" evidence="1">
    <location>
        <begin position="119"/>
        <end position="140"/>
    </location>
</feature>
<comment type="caution">
    <text evidence="3">The sequence shown here is derived from an EMBL/GenBank/DDBJ whole genome shotgun (WGS) entry which is preliminary data.</text>
</comment>
<dbReference type="Pfam" id="PF07727">
    <property type="entry name" value="RVT_2"/>
    <property type="match status" value="1"/>
</dbReference>
<feature type="region of interest" description="Disordered" evidence="1">
    <location>
        <begin position="115"/>
        <end position="180"/>
    </location>
</feature>
<feature type="compositionally biased region" description="Low complexity" evidence="1">
    <location>
        <begin position="164"/>
        <end position="180"/>
    </location>
</feature>
<name>A0ABQ5H312_9ASTR</name>
<dbReference type="EMBL" id="BQNB010019152">
    <property type="protein sequence ID" value="GJT82273.1"/>
    <property type="molecule type" value="Genomic_DNA"/>
</dbReference>
<evidence type="ECO:0000259" key="2">
    <source>
        <dbReference type="Pfam" id="PF07727"/>
    </source>
</evidence>
<dbReference type="InterPro" id="IPR013103">
    <property type="entry name" value="RVT_2"/>
</dbReference>
<organism evidence="3 4">
    <name type="scientific">Tanacetum coccineum</name>
    <dbReference type="NCBI Taxonomy" id="301880"/>
    <lineage>
        <taxon>Eukaryota</taxon>
        <taxon>Viridiplantae</taxon>
        <taxon>Streptophyta</taxon>
        <taxon>Embryophyta</taxon>
        <taxon>Tracheophyta</taxon>
        <taxon>Spermatophyta</taxon>
        <taxon>Magnoliopsida</taxon>
        <taxon>eudicotyledons</taxon>
        <taxon>Gunneridae</taxon>
        <taxon>Pentapetalae</taxon>
        <taxon>asterids</taxon>
        <taxon>campanulids</taxon>
        <taxon>Asterales</taxon>
        <taxon>Asteraceae</taxon>
        <taxon>Asteroideae</taxon>
        <taxon>Anthemideae</taxon>
        <taxon>Anthemidinae</taxon>
        <taxon>Tanacetum</taxon>
    </lineage>
</organism>
<evidence type="ECO:0000313" key="4">
    <source>
        <dbReference type="Proteomes" id="UP001151760"/>
    </source>
</evidence>
<keyword evidence="4" id="KW-1185">Reference proteome</keyword>
<reference evidence="3" key="2">
    <citation type="submission" date="2022-01" db="EMBL/GenBank/DDBJ databases">
        <authorList>
            <person name="Yamashiro T."/>
            <person name="Shiraishi A."/>
            <person name="Satake H."/>
            <person name="Nakayama K."/>
        </authorList>
    </citation>
    <scope>NUCLEOTIDE SEQUENCE</scope>
</reference>
<sequence length="332" mass="37034">MHKGRSKSVMAWFPREPDTLTFCAATTLELQEKDNLTVDVLDPKGGRITGKGKISTDTECVVLSPDFKLLDENHVLLRATLDESNLWHRRLGQARKKTISSQEYILLPLLTSDQSLSKGSKDSPDDGFKPSGEEEKKDFEDPGNVDSEVLSTKEPRINQEKDANVNNTNNINTASDGNNTNNVNTKVWLVDLPYARGVLVLNGVVQNKKDDRGTIEEEVYVCQPSGFEDPEFPNKVYKVEKALYGLHQAPKACEPIHLVEDETVYKEWEDRMERTATTASSLEAEQDSGSGPMCQVTILGVQKLKLGLRLHLNSSMIHLSQELTHLEVGRTA</sequence>
<feature type="compositionally biased region" description="Basic and acidic residues" evidence="1">
    <location>
        <begin position="151"/>
        <end position="163"/>
    </location>
</feature>
<reference evidence="3" key="1">
    <citation type="journal article" date="2022" name="Int. J. Mol. Sci.">
        <title>Draft Genome of Tanacetum Coccineum: Genomic Comparison of Closely Related Tanacetum-Family Plants.</title>
        <authorList>
            <person name="Yamashiro T."/>
            <person name="Shiraishi A."/>
            <person name="Nakayama K."/>
            <person name="Satake H."/>
        </authorList>
    </citation>
    <scope>NUCLEOTIDE SEQUENCE</scope>
</reference>